<dbReference type="EMBL" id="CP158357">
    <property type="protein sequence ID" value="XBX77150.1"/>
    <property type="molecule type" value="Genomic_DNA"/>
</dbReference>
<evidence type="ECO:0000256" key="3">
    <source>
        <dbReference type="SAM" id="SignalP"/>
    </source>
</evidence>
<feature type="chain" id="PRO_5043313730" evidence="3">
    <location>
        <begin position="42"/>
        <end position="718"/>
    </location>
</feature>
<evidence type="ECO:0000256" key="1">
    <source>
        <dbReference type="SAM" id="MobiDB-lite"/>
    </source>
</evidence>
<feature type="transmembrane region" description="Helical" evidence="2">
    <location>
        <begin position="667"/>
        <end position="686"/>
    </location>
</feature>
<feature type="compositionally biased region" description="Low complexity" evidence="1">
    <location>
        <begin position="312"/>
        <end position="337"/>
    </location>
</feature>
<dbReference type="Pfam" id="PF19516">
    <property type="entry name" value="DUF6049"/>
    <property type="match status" value="1"/>
</dbReference>
<feature type="region of interest" description="Disordered" evidence="1">
    <location>
        <begin position="312"/>
        <end position="339"/>
    </location>
</feature>
<feature type="signal peptide" evidence="3">
    <location>
        <begin position="1"/>
        <end position="41"/>
    </location>
</feature>
<reference evidence="4" key="1">
    <citation type="submission" date="2024-06" db="EMBL/GenBank/DDBJ databases">
        <title>Draft genome sequence of Microbacterium sp. strain A8/3-1, isolated from Oxytropis tragacanthoides Fisch. ex DC. Root nodules in the Altai region of Russia.</title>
        <authorList>
            <person name="Sazanova A."/>
            <person name="Guro P."/>
            <person name="Kuznetsova I."/>
            <person name="Belimov A."/>
            <person name="Safronova V."/>
        </authorList>
    </citation>
    <scope>NUCLEOTIDE SEQUENCE</scope>
    <source>
        <strain evidence="4">A8/3-1</strain>
    </source>
</reference>
<keyword evidence="3" id="KW-0732">Signal</keyword>
<dbReference type="InterPro" id="IPR046112">
    <property type="entry name" value="DUF6049"/>
</dbReference>
<dbReference type="AlphaFoldDB" id="A0AAU7VSF0"/>
<keyword evidence="2" id="KW-1133">Transmembrane helix</keyword>
<keyword evidence="2" id="KW-0812">Transmembrane</keyword>
<protein>
    <submittedName>
        <fullName evidence="4">DUF6049 family protein</fullName>
    </submittedName>
</protein>
<gene>
    <name evidence="4" type="ORF">ABS642_14670</name>
</gene>
<proteinExistence type="predicted"/>
<sequence>MSVNTPETGFRARLQQLARRTVVFAIALAVGGFVVPSAASAAETPPADGEQSVELHVSAGLRGTIAPGSSTSATLTVRNRTDEELSAGRVQVEIGSTPLADDEAVTNWLDQEEASGDFTPLGTDSTGSIDAGESATATVFLPESAVGDLVPGIYPLRAELTGATTGGPAADDTVARDASATSILVVTAAQTSLIGVLVPITATPAGGALLTADELAALTAPEGSLTAQLDGVAGTTAVLAIDPSIPAAIHALGTAAPEQATDWLARLDDLPNPRFALQFGDADAAVQAQAQLPELLQPTTLSPFLDPANFPVARVTTPPTAAADGTTAPTPAPTEAPVLPDDEQLTVVEGALPRILWPRADVTPQDLAAFQTYLGEGTTTIVSSSTVSGQSTAHATAEGQDLLVTDAVASAALSDAAAEADPAARQRLLAEAAARLFLAESRAPGAPLLIGLDRDETRTPDALREVISAADSIGFDLGALRDTPPAAATISVETGTPGAADVGSLLADEQTLVAFSTILTDPQVLLGPERIRILRTLAVGTPAEDFVAVVAAHRAQTTATLGAVSIPPSSTIQLLSANADLPIRVRNDLPWPVTVQLTASPSDPRLEVKPLIETVVQANNTATVKVPVSARVGSGEVDLRLGLISPTGVQIQGVQTVRVAVRAEWEGIGLGIFGGLAVLLIGLGVIRTVRRKRREAAEEAAADAAALEAAEPKDGRGE</sequence>
<evidence type="ECO:0000256" key="2">
    <source>
        <dbReference type="SAM" id="Phobius"/>
    </source>
</evidence>
<accession>A0AAU7VSF0</accession>
<evidence type="ECO:0000313" key="4">
    <source>
        <dbReference type="EMBL" id="XBX77150.1"/>
    </source>
</evidence>
<keyword evidence="2" id="KW-0472">Membrane</keyword>
<dbReference type="RefSeq" id="WP_350350674.1">
    <property type="nucleotide sequence ID" value="NZ_CP158357.1"/>
</dbReference>
<organism evidence="4">
    <name type="scientific">Microbacterium sp. A8/3-1</name>
    <dbReference type="NCBI Taxonomy" id="3160749"/>
    <lineage>
        <taxon>Bacteria</taxon>
        <taxon>Bacillati</taxon>
        <taxon>Actinomycetota</taxon>
        <taxon>Actinomycetes</taxon>
        <taxon>Micrococcales</taxon>
        <taxon>Microbacteriaceae</taxon>
        <taxon>Microbacterium</taxon>
    </lineage>
</organism>
<name>A0AAU7VSF0_9MICO</name>